<evidence type="ECO:0000313" key="3">
    <source>
        <dbReference type="Proteomes" id="UP000689195"/>
    </source>
</evidence>
<dbReference type="EMBL" id="CAJJDO010000102">
    <property type="protein sequence ID" value="CAD8192503.1"/>
    <property type="molecule type" value="Genomic_DNA"/>
</dbReference>
<organism evidence="2 3">
    <name type="scientific">Paramecium pentaurelia</name>
    <dbReference type="NCBI Taxonomy" id="43138"/>
    <lineage>
        <taxon>Eukaryota</taxon>
        <taxon>Sar</taxon>
        <taxon>Alveolata</taxon>
        <taxon>Ciliophora</taxon>
        <taxon>Intramacronucleata</taxon>
        <taxon>Oligohymenophorea</taxon>
        <taxon>Peniculida</taxon>
        <taxon>Parameciidae</taxon>
        <taxon>Paramecium</taxon>
    </lineage>
</organism>
<proteinExistence type="predicted"/>
<evidence type="ECO:0000313" key="2">
    <source>
        <dbReference type="EMBL" id="CAD8192503.1"/>
    </source>
</evidence>
<reference evidence="2" key="1">
    <citation type="submission" date="2021-01" db="EMBL/GenBank/DDBJ databases">
        <authorList>
            <consortium name="Genoscope - CEA"/>
            <person name="William W."/>
        </authorList>
    </citation>
    <scope>NUCLEOTIDE SEQUENCE</scope>
</reference>
<dbReference type="AlphaFoldDB" id="A0A8S1WS02"/>
<comment type="caution">
    <text evidence="2">The sequence shown here is derived from an EMBL/GenBank/DDBJ whole genome shotgun (WGS) entry which is preliminary data.</text>
</comment>
<name>A0A8S1WS02_9CILI</name>
<sequence>MSKTKSYENGIKSMITQIKNQIHQFLRQNRLQILKVRKFDFSQIYFLLDLIIEKVMKTNQHPREKQTKRRFTLQPLRNNASNKELPRQDQIQNKKRLFKKKKLEIKAWTISTTNPTDQ</sequence>
<keyword evidence="3" id="KW-1185">Reference proteome</keyword>
<gene>
    <name evidence="2" type="ORF">PPENT_87.1.T1020005</name>
</gene>
<feature type="region of interest" description="Disordered" evidence="1">
    <location>
        <begin position="59"/>
        <end position="93"/>
    </location>
</feature>
<dbReference type="Proteomes" id="UP000689195">
    <property type="component" value="Unassembled WGS sequence"/>
</dbReference>
<accession>A0A8S1WS02</accession>
<protein>
    <submittedName>
        <fullName evidence="2">Uncharacterized protein</fullName>
    </submittedName>
</protein>
<evidence type="ECO:0000256" key="1">
    <source>
        <dbReference type="SAM" id="MobiDB-lite"/>
    </source>
</evidence>